<comment type="similarity">
    <text evidence="2 4">Belongs to the pseudouridine synthase RluA family.</text>
</comment>
<dbReference type="InterPro" id="IPR006225">
    <property type="entry name" value="PsdUridine_synth_RluC/D"/>
</dbReference>
<dbReference type="SUPFAM" id="SSF55120">
    <property type="entry name" value="Pseudouridine synthase"/>
    <property type="match status" value="1"/>
</dbReference>
<sequence>MNRAIDYIIDSTSDGLRIEQYLRRRGYSAQNLAEIKRMPESILVNGIHYYMRQQLKAGDRLLVRICETKCSRKILPVNLPLDIVFEDEDIIVVNKPAGMPIHPSLKHYTNSMANALAWYYQEQEKPFIFRCCNRLDRDTSGLTVVAKHLVSANILSDLGRNHKICREYLAITRGTVSPTSGTIDVPLGRKPGTIIERTVDFEQGEQAITHYSVVDEKNGHSLVSLRLETGRTHQIRIHMKYLGFPLIGDYLYNPDMENIGRQALHSHRLTFTHPITGEALKFHAPLPEDMQSVLNGKP</sequence>
<gene>
    <name evidence="6" type="ORF">GN277_23290</name>
</gene>
<comment type="caution">
    <text evidence="6">The sequence shown here is derived from an EMBL/GenBank/DDBJ whole genome shotgun (WGS) entry which is preliminary data.</text>
</comment>
<dbReference type="CDD" id="cd02869">
    <property type="entry name" value="PseudoU_synth_RluA_like"/>
    <property type="match status" value="1"/>
</dbReference>
<comment type="function">
    <text evidence="4">Responsible for synthesis of pseudouridine from uracil.</text>
</comment>
<dbReference type="NCBIfam" id="TIGR00005">
    <property type="entry name" value="rluA_subfam"/>
    <property type="match status" value="1"/>
</dbReference>
<evidence type="ECO:0000259" key="5">
    <source>
        <dbReference type="Pfam" id="PF00849"/>
    </source>
</evidence>
<reference evidence="6 7" key="1">
    <citation type="submission" date="2019-12" db="EMBL/GenBank/DDBJ databases">
        <title>Sporaefaciens musculi gen. nov., sp. nov., a novel bacterium isolated from the caecum of an obese mouse.</title>
        <authorList>
            <person name="Rasmussen T.S."/>
            <person name="Streidl T."/>
            <person name="Hitch T.C.A."/>
            <person name="Wortmann E."/>
            <person name="Deptula P."/>
            <person name="Hansen M."/>
            <person name="Nielsen D.S."/>
            <person name="Clavel T."/>
            <person name="Vogensen F.K."/>
        </authorList>
    </citation>
    <scope>NUCLEOTIDE SEQUENCE [LARGE SCALE GENOMIC DNA]</scope>
    <source>
        <strain evidence="6 7">WCA-9-b2</strain>
    </source>
</reference>
<evidence type="ECO:0000313" key="7">
    <source>
        <dbReference type="Proteomes" id="UP000460412"/>
    </source>
</evidence>
<feature type="active site" evidence="3">
    <location>
        <position position="136"/>
    </location>
</feature>
<dbReference type="Pfam" id="PF00849">
    <property type="entry name" value="PseudoU_synth_2"/>
    <property type="match status" value="1"/>
</dbReference>
<evidence type="ECO:0000313" key="6">
    <source>
        <dbReference type="EMBL" id="MXP78174.1"/>
    </source>
</evidence>
<evidence type="ECO:0000256" key="2">
    <source>
        <dbReference type="ARBA" id="ARBA00010876"/>
    </source>
</evidence>
<organism evidence="6 7">
    <name type="scientific">Sporofaciens musculi</name>
    <dbReference type="NCBI Taxonomy" id="2681861"/>
    <lineage>
        <taxon>Bacteria</taxon>
        <taxon>Bacillati</taxon>
        <taxon>Bacillota</taxon>
        <taxon>Clostridia</taxon>
        <taxon>Lachnospirales</taxon>
        <taxon>Lachnospiraceae</taxon>
        <taxon>Sporofaciens</taxon>
    </lineage>
</organism>
<dbReference type="InterPro" id="IPR020103">
    <property type="entry name" value="PsdUridine_synth_cat_dom_sf"/>
</dbReference>
<dbReference type="GO" id="GO:0009982">
    <property type="term" value="F:pseudouridine synthase activity"/>
    <property type="evidence" value="ECO:0007669"/>
    <property type="project" value="InterPro"/>
</dbReference>
<dbReference type="RefSeq" id="WP_159754432.1">
    <property type="nucleotide sequence ID" value="NZ_CASSPE010000006.1"/>
</dbReference>
<dbReference type="EMBL" id="WUQX01000001">
    <property type="protein sequence ID" value="MXP78174.1"/>
    <property type="molecule type" value="Genomic_DNA"/>
</dbReference>
<dbReference type="EC" id="5.4.99.-" evidence="4"/>
<dbReference type="InterPro" id="IPR006145">
    <property type="entry name" value="PsdUridine_synth_RsuA/RluA"/>
</dbReference>
<dbReference type="PANTHER" id="PTHR21600">
    <property type="entry name" value="MITOCHONDRIAL RNA PSEUDOURIDINE SYNTHASE"/>
    <property type="match status" value="1"/>
</dbReference>
<protein>
    <recommendedName>
        <fullName evidence="4">Pseudouridine synthase</fullName>
        <ecNumber evidence="4">5.4.99.-</ecNumber>
    </recommendedName>
</protein>
<dbReference type="AlphaFoldDB" id="A0A7X3SL44"/>
<dbReference type="GO" id="GO:0140098">
    <property type="term" value="F:catalytic activity, acting on RNA"/>
    <property type="evidence" value="ECO:0007669"/>
    <property type="project" value="UniProtKB-ARBA"/>
</dbReference>
<dbReference type="Proteomes" id="UP000460412">
    <property type="component" value="Unassembled WGS sequence"/>
</dbReference>
<dbReference type="GO" id="GO:0003723">
    <property type="term" value="F:RNA binding"/>
    <property type="evidence" value="ECO:0007669"/>
    <property type="project" value="InterPro"/>
</dbReference>
<proteinExistence type="inferred from homology"/>
<dbReference type="Gene3D" id="3.30.2350.10">
    <property type="entry name" value="Pseudouridine synthase"/>
    <property type="match status" value="1"/>
</dbReference>
<evidence type="ECO:0000256" key="4">
    <source>
        <dbReference type="RuleBase" id="RU362028"/>
    </source>
</evidence>
<dbReference type="PANTHER" id="PTHR21600:SF35">
    <property type="entry name" value="PSEUDOURIDINE SYNTHASE"/>
    <property type="match status" value="1"/>
</dbReference>
<feature type="domain" description="Pseudouridine synthase RsuA/RluA-like" evidence="5">
    <location>
        <begin position="89"/>
        <end position="240"/>
    </location>
</feature>
<accession>A0A7X3SL44</accession>
<keyword evidence="4" id="KW-0413">Isomerase</keyword>
<evidence type="ECO:0000256" key="3">
    <source>
        <dbReference type="PIRSR" id="PIRSR606225-1"/>
    </source>
</evidence>
<dbReference type="InterPro" id="IPR050188">
    <property type="entry name" value="RluA_PseudoU_synthase"/>
</dbReference>
<name>A0A7X3SL44_9FIRM</name>
<comment type="catalytic activity">
    <reaction evidence="1 4">
        <text>a uridine in RNA = a pseudouridine in RNA</text>
        <dbReference type="Rhea" id="RHEA:48348"/>
        <dbReference type="Rhea" id="RHEA-COMP:12068"/>
        <dbReference type="Rhea" id="RHEA-COMP:12069"/>
        <dbReference type="ChEBI" id="CHEBI:65314"/>
        <dbReference type="ChEBI" id="CHEBI:65315"/>
    </reaction>
</comment>
<dbReference type="GO" id="GO:0000455">
    <property type="term" value="P:enzyme-directed rRNA pseudouridine synthesis"/>
    <property type="evidence" value="ECO:0007669"/>
    <property type="project" value="TreeGrafter"/>
</dbReference>
<keyword evidence="7" id="KW-1185">Reference proteome</keyword>
<evidence type="ECO:0000256" key="1">
    <source>
        <dbReference type="ARBA" id="ARBA00000073"/>
    </source>
</evidence>